<dbReference type="PROSITE" id="PS50851">
    <property type="entry name" value="CHEW"/>
    <property type="match status" value="2"/>
</dbReference>
<dbReference type="SMART" id="SM00260">
    <property type="entry name" value="CheW"/>
    <property type="match status" value="1"/>
</dbReference>
<name>A0ABZ3CUR3_9GAMM</name>
<evidence type="ECO:0000259" key="2">
    <source>
        <dbReference type="PROSITE" id="PS50851"/>
    </source>
</evidence>
<feature type="domain" description="CheW-like" evidence="2">
    <location>
        <begin position="3"/>
        <end position="175"/>
    </location>
</feature>
<accession>A0ABZ3CUR3</accession>
<feature type="domain" description="CheW-like" evidence="2">
    <location>
        <begin position="209"/>
        <end position="343"/>
    </location>
</feature>
<dbReference type="InterPro" id="IPR002545">
    <property type="entry name" value="CheW-lke_dom"/>
</dbReference>
<proteinExistence type="predicted"/>
<sequence length="528" mass="55943">MSACVFGILRVGAGDVALDAHDLQEVVRLERLPPPRPRAPTWSLGTLSLRGQPLPLVDLAGLLQLDHDLPAASTLDAHDEPQVDEVPIDEAQSKTLRQGKSRASFVAVVAHRGARFGLCVSQIVDVIEVLPSQRHAVSHGDGSTLALTPALIDHPSLAHPAYLLDLDALFALEEMVAVTPSPELTDRRSPDASAPPTLTSDATPTRFTARRWLIVESGGQPLALDTAIVGEVANCPEIEPPPIELDAYLGNVTLRGTRLPLFDPSALIGRAPQRLRPRYMVVLDGPEGRLALALEHVTTLSADGTLSPAGPGQPAAVAGLVACPTGRDALALDHRELLSALNLSALARLHARLDGTQTGSAAAEHQPRRRFALVRFTCAGDYTTLLDQLDAVDVAPTDYLASGGDPRFVGVWRRQGRSVALVDLRRLLGRDASRPPQHVLIADSGQGLIGFLADTVQRIDYVEAAEESLVVRWRGDIDPAAPAIERAKRLVALGVGADHQVMALLCLQGLAIDLAAGGAALPNAAEPA</sequence>
<dbReference type="Proteomes" id="UP001453229">
    <property type="component" value="Chromosome"/>
</dbReference>
<organism evidence="3 4">
    <name type="scientific">Salinicola lusitanus</name>
    <dbReference type="NCBI Taxonomy" id="1949085"/>
    <lineage>
        <taxon>Bacteria</taxon>
        <taxon>Pseudomonadati</taxon>
        <taxon>Pseudomonadota</taxon>
        <taxon>Gammaproteobacteria</taxon>
        <taxon>Oceanospirillales</taxon>
        <taxon>Halomonadaceae</taxon>
        <taxon>Salinicola</taxon>
    </lineage>
</organism>
<dbReference type="Gene3D" id="2.40.50.180">
    <property type="entry name" value="CheA-289, Domain 4"/>
    <property type="match status" value="2"/>
</dbReference>
<dbReference type="SUPFAM" id="SSF50341">
    <property type="entry name" value="CheW-like"/>
    <property type="match status" value="3"/>
</dbReference>
<protein>
    <submittedName>
        <fullName evidence="3">Chemotaxis protein CheW</fullName>
    </submittedName>
</protein>
<gene>
    <name evidence="3" type="ORF">AAGT95_02660</name>
</gene>
<dbReference type="InterPro" id="IPR036061">
    <property type="entry name" value="CheW-like_dom_sf"/>
</dbReference>
<dbReference type="RefSeq" id="WP_342595432.1">
    <property type="nucleotide sequence ID" value="NZ_CP151919.1"/>
</dbReference>
<reference evidence="3 4" key="1">
    <citation type="submission" date="2024-04" db="EMBL/GenBank/DDBJ databases">
        <title>Salinicola lusitanus LLJ914,a marine bacterium isolated from the Okinawa Trough.</title>
        <authorList>
            <person name="Li J."/>
        </authorList>
    </citation>
    <scope>NUCLEOTIDE SEQUENCE [LARGE SCALE GENOMIC DNA]</scope>
    <source>
        <strain evidence="3 4">LLJ914</strain>
    </source>
</reference>
<evidence type="ECO:0000256" key="1">
    <source>
        <dbReference type="SAM" id="MobiDB-lite"/>
    </source>
</evidence>
<feature type="region of interest" description="Disordered" evidence="1">
    <location>
        <begin position="181"/>
        <end position="201"/>
    </location>
</feature>
<keyword evidence="4" id="KW-1185">Reference proteome</keyword>
<dbReference type="Pfam" id="PF01584">
    <property type="entry name" value="CheW"/>
    <property type="match status" value="3"/>
</dbReference>
<evidence type="ECO:0000313" key="4">
    <source>
        <dbReference type="Proteomes" id="UP001453229"/>
    </source>
</evidence>
<evidence type="ECO:0000313" key="3">
    <source>
        <dbReference type="EMBL" id="XAD54894.1"/>
    </source>
</evidence>
<dbReference type="EMBL" id="CP151919">
    <property type="protein sequence ID" value="XAD54894.1"/>
    <property type="molecule type" value="Genomic_DNA"/>
</dbReference>